<proteinExistence type="predicted"/>
<dbReference type="EMBL" id="CAIX01000288">
    <property type="protein sequence ID" value="CCI49319.1"/>
    <property type="molecule type" value="Genomic_DNA"/>
</dbReference>
<gene>
    <name evidence="2" type="ORF">BN9_106260</name>
</gene>
<sequence>MKFEDRLWILQKEILAHFIIQLSRLIKQIPSSRSLLKNQIYYDCMHIFAAAQSHFLKHHAGHLPTFLLSQLTTILLAIRIARFVQTVCCVNHRKCQCGNTSLHIGTMPTIQSRWQLYNLQTKKTQLVPYFCSIFASGVSAACCQMLIFFCVVWFDPILTTMGPSAFRNHRYKLPLPFLHRHSTHRLWYSVLHEEGVPSHDFLRDYRDVVQLRFVTGLLVVSHEQPRGVTRANASKG</sequence>
<accession>A0A024GRA3</accession>
<keyword evidence="3" id="KW-1185">Reference proteome</keyword>
<dbReference type="Proteomes" id="UP000053237">
    <property type="component" value="Unassembled WGS sequence"/>
</dbReference>
<keyword evidence="1" id="KW-1133">Transmembrane helix</keyword>
<keyword evidence="1" id="KW-0472">Membrane</keyword>
<comment type="caution">
    <text evidence="2">The sequence shown here is derived from an EMBL/GenBank/DDBJ whole genome shotgun (WGS) entry which is preliminary data.</text>
</comment>
<dbReference type="AlphaFoldDB" id="A0A024GRA3"/>
<feature type="transmembrane region" description="Helical" evidence="1">
    <location>
        <begin position="126"/>
        <end position="154"/>
    </location>
</feature>
<evidence type="ECO:0000256" key="1">
    <source>
        <dbReference type="SAM" id="Phobius"/>
    </source>
</evidence>
<protein>
    <submittedName>
        <fullName evidence="2">Uncharacterized protein</fullName>
    </submittedName>
</protein>
<organism evidence="2 3">
    <name type="scientific">Albugo candida</name>
    <dbReference type="NCBI Taxonomy" id="65357"/>
    <lineage>
        <taxon>Eukaryota</taxon>
        <taxon>Sar</taxon>
        <taxon>Stramenopiles</taxon>
        <taxon>Oomycota</taxon>
        <taxon>Peronosporomycetes</taxon>
        <taxon>Albuginales</taxon>
        <taxon>Albuginaceae</taxon>
        <taxon>Albugo</taxon>
    </lineage>
</organism>
<evidence type="ECO:0000313" key="2">
    <source>
        <dbReference type="EMBL" id="CCI49319.1"/>
    </source>
</evidence>
<evidence type="ECO:0000313" key="3">
    <source>
        <dbReference type="Proteomes" id="UP000053237"/>
    </source>
</evidence>
<dbReference type="InParanoid" id="A0A024GRA3"/>
<keyword evidence="1" id="KW-0812">Transmembrane</keyword>
<name>A0A024GRA3_9STRA</name>
<reference evidence="2 3" key="1">
    <citation type="submission" date="2012-05" db="EMBL/GenBank/DDBJ databases">
        <title>Recombination and specialization in a pathogen metapopulation.</title>
        <authorList>
            <person name="Gardiner A."/>
            <person name="Kemen E."/>
            <person name="Schultz-Larsen T."/>
            <person name="MacLean D."/>
            <person name="Van Oosterhout C."/>
            <person name="Jones J.D.G."/>
        </authorList>
    </citation>
    <scope>NUCLEOTIDE SEQUENCE [LARGE SCALE GENOMIC DNA]</scope>
    <source>
        <strain evidence="2 3">Ac Nc2</strain>
    </source>
</reference>